<dbReference type="EMBL" id="FSRN01000004">
    <property type="protein sequence ID" value="SIO32942.1"/>
    <property type="molecule type" value="Genomic_DNA"/>
</dbReference>
<evidence type="ECO:0000313" key="3">
    <source>
        <dbReference type="Proteomes" id="UP000184758"/>
    </source>
</evidence>
<keyword evidence="1" id="KW-0472">Membrane</keyword>
<feature type="transmembrane region" description="Helical" evidence="1">
    <location>
        <begin position="45"/>
        <end position="65"/>
    </location>
</feature>
<sequence length="173" mass="19711">MGLFFAKLMWRILPVLSVLVVLVCSYLVWDVKFRHWRKSGHLKRVSLVALVSLVVCFSVLLLLGYSTQSKIPFGSKIADISAEQQAIKDHKLAIEAEKVATEEKDDQIKDQLEAALDVADSELGVVVIENKVSTIVTKEWFAENQQLSDQLSDDIAREDYTSRFEAIKYYFLR</sequence>
<reference evidence="3" key="1">
    <citation type="submission" date="2016-11" db="EMBL/GenBank/DDBJ databases">
        <authorList>
            <person name="Varghese N."/>
            <person name="Submissions S."/>
        </authorList>
    </citation>
    <scope>NUCLEOTIDE SEQUENCE [LARGE SCALE GENOMIC DNA]</scope>
    <source>
        <strain evidence="3">313</strain>
    </source>
</reference>
<dbReference type="AlphaFoldDB" id="A0A1N6ILN5"/>
<feature type="transmembrane region" description="Helical" evidence="1">
    <location>
        <begin position="12"/>
        <end position="33"/>
    </location>
</feature>
<protein>
    <submittedName>
        <fullName evidence="2">Uncharacterized protein</fullName>
    </submittedName>
</protein>
<keyword evidence="1" id="KW-1133">Transmembrane helix</keyword>
<dbReference type="STRING" id="28230.SAMN05878443_2412"/>
<dbReference type="RefSeq" id="WP_034545010.1">
    <property type="nucleotide sequence ID" value="NZ_FSRN01000004.1"/>
</dbReference>
<gene>
    <name evidence="2" type="ORF">SAMN05878443_2412</name>
</gene>
<evidence type="ECO:0000256" key="1">
    <source>
        <dbReference type="SAM" id="Phobius"/>
    </source>
</evidence>
<dbReference type="Proteomes" id="UP000184758">
    <property type="component" value="Unassembled WGS sequence"/>
</dbReference>
<name>A0A1N6ILN5_9LACT</name>
<keyword evidence="3" id="KW-1185">Reference proteome</keyword>
<accession>A0A1N6ILN5</accession>
<keyword evidence="1" id="KW-0812">Transmembrane</keyword>
<organism evidence="2 3">
    <name type="scientific">Carnobacterium alterfunditum</name>
    <dbReference type="NCBI Taxonomy" id="28230"/>
    <lineage>
        <taxon>Bacteria</taxon>
        <taxon>Bacillati</taxon>
        <taxon>Bacillota</taxon>
        <taxon>Bacilli</taxon>
        <taxon>Lactobacillales</taxon>
        <taxon>Carnobacteriaceae</taxon>
        <taxon>Carnobacterium</taxon>
    </lineage>
</organism>
<evidence type="ECO:0000313" key="2">
    <source>
        <dbReference type="EMBL" id="SIO32942.1"/>
    </source>
</evidence>
<proteinExistence type="predicted"/>